<dbReference type="Pfam" id="PF03797">
    <property type="entry name" value="Autotransporter"/>
    <property type="match status" value="1"/>
</dbReference>
<dbReference type="InterPro" id="IPR013425">
    <property type="entry name" value="Autotrns_rpt"/>
</dbReference>
<evidence type="ECO:0000256" key="2">
    <source>
        <dbReference type="SAM" id="SignalP"/>
    </source>
</evidence>
<dbReference type="InterPro" id="IPR030895">
    <property type="entry name" value="T5SS_PEPC_rpt"/>
</dbReference>
<dbReference type="NCBIfam" id="TIGR01414">
    <property type="entry name" value="autotrans_barl"/>
    <property type="match status" value="1"/>
</dbReference>
<reference evidence="4 5" key="1">
    <citation type="submission" date="2020-04" db="EMBL/GenBank/DDBJ databases">
        <title>Rhizobium sp. S-51 isolated from soil.</title>
        <authorList>
            <person name="Dahal R.H."/>
        </authorList>
    </citation>
    <scope>NUCLEOTIDE SEQUENCE [LARGE SCALE GENOMIC DNA]</scope>
    <source>
        <strain evidence="4 5">S-51</strain>
    </source>
</reference>
<evidence type="ECO:0000256" key="1">
    <source>
        <dbReference type="ARBA" id="ARBA00022729"/>
    </source>
</evidence>
<dbReference type="Gene3D" id="2.40.128.130">
    <property type="entry name" value="Autotransporter beta-domain"/>
    <property type="match status" value="1"/>
</dbReference>
<dbReference type="AlphaFoldDB" id="A0A7Y0FVF9"/>
<dbReference type="GO" id="GO:0019867">
    <property type="term" value="C:outer membrane"/>
    <property type="evidence" value="ECO:0007669"/>
    <property type="project" value="InterPro"/>
</dbReference>
<name>A0A7Y0FVF9_9HYPH</name>
<keyword evidence="5" id="KW-1185">Reference proteome</keyword>
<dbReference type="NCBIfam" id="TIGR02601">
    <property type="entry name" value="autotrns_rpt"/>
    <property type="match status" value="1"/>
</dbReference>
<dbReference type="SUPFAM" id="SSF103515">
    <property type="entry name" value="Autotransporter"/>
    <property type="match status" value="1"/>
</dbReference>
<evidence type="ECO:0000259" key="3">
    <source>
        <dbReference type="PROSITE" id="PS51208"/>
    </source>
</evidence>
<accession>A0A7Y0FVF9</accession>
<dbReference type="InterPro" id="IPR011050">
    <property type="entry name" value="Pectin_lyase_fold/virulence"/>
</dbReference>
<comment type="caution">
    <text evidence="4">The sequence shown here is derived from an EMBL/GenBank/DDBJ whole genome shotgun (WGS) entry which is preliminary data.</text>
</comment>
<dbReference type="InterPro" id="IPR006315">
    <property type="entry name" value="OM_autotransptr_brl_dom"/>
</dbReference>
<evidence type="ECO:0000313" key="4">
    <source>
        <dbReference type="EMBL" id="NML74397.1"/>
    </source>
</evidence>
<dbReference type="SMART" id="SM00869">
    <property type="entry name" value="Autotransporter"/>
    <property type="match status" value="1"/>
</dbReference>
<dbReference type="PROSITE" id="PS51208">
    <property type="entry name" value="AUTOTRANSPORTER"/>
    <property type="match status" value="1"/>
</dbReference>
<feature type="domain" description="Autotransporter" evidence="3">
    <location>
        <begin position="523"/>
        <end position="799"/>
    </location>
</feature>
<dbReference type="EMBL" id="JABBGK010000002">
    <property type="protein sequence ID" value="NML74397.1"/>
    <property type="molecule type" value="Genomic_DNA"/>
</dbReference>
<dbReference type="NCBIfam" id="TIGR04393">
    <property type="entry name" value="rpt_T5SS_PEPC"/>
    <property type="match status" value="1"/>
</dbReference>
<sequence length="799" mass="81442">MKPFSRSFAKKHVCFSRTGALFASTALTVFVALPAQAADVDGVVTHTADFNYADTLQVGNAAAGTMIVENGADVRNTDAFVGASAGATSPYGEVIVRGPGSAWYNSAGVVIGHLSDGSLQVLDQGLAEVNGILTIGGASGTGTVIVDGASVLDIWNGDLRIGDTSAGSLTLTNDSTANVDGGAGDIILGSSYAAGEITIGTGGGSLLANVVRFGNTASTLTFDHGLASYNFDTDLSGDGQLIVDSGTTVLGGDAAAFSGETYVNGGSLLLDGVTLGSMASLSGGVFGGTGTLSGVLYANSGSTLSPGSDAGIGQLNVGGSVTLYSGSNYTVHVDNAGNADKVVSGGSIDIRSGVTLDVYAQNGTDDGSTYNASTTYTILEGGSLTGSFDTVNENFAYLDADVTYDATKAYLRLARCIACGTFASLATTPNQTGVANAVESQGNGTLYNAVLALPTGEPGSAFEKLSGEVHSSTRTGVLDRSRLTRDGLSDRLRSTFGGVGTGSAASAYAEEEKQEAMPILARKGDRPVNVWMSGYGAWNRYDGNGNGHGTDVGGGGVLFGADAGLENGWRLGFAGGYGSDHYDQNGLSSSADVDTYQIAAYGGRQIGPLGLRFGAAYGLSEIDASRTVDFTGFSDELTADYDARTAQAFAEAAWRIDRDLLHIEPFANLAYVNVDTDGFTEKGGAAALSVDGENQGQWQQTLGVRLDRDFAVNGMLGKVKGSLGWRHVYGDTVSQTAMALGTGDGFTTASAGSARNTAMLGAGVELAVSEKASFSLDYSGQFGEGTSEQYLSGTFGVKF</sequence>
<gene>
    <name evidence="4" type="ORF">HHL25_09715</name>
</gene>
<dbReference type="InterPro" id="IPR036709">
    <property type="entry name" value="Autotransporte_beta_dom_sf"/>
</dbReference>
<feature type="chain" id="PRO_5030511824" evidence="2">
    <location>
        <begin position="38"/>
        <end position="799"/>
    </location>
</feature>
<protein>
    <submittedName>
        <fullName evidence="4">Autotransporter domain-containing protein</fullName>
    </submittedName>
</protein>
<dbReference type="RefSeq" id="WP_169589738.1">
    <property type="nucleotide sequence ID" value="NZ_JABBGK010000002.1"/>
</dbReference>
<organism evidence="4 5">
    <name type="scientific">Rhizobium terricola</name>
    <dbReference type="NCBI Taxonomy" id="2728849"/>
    <lineage>
        <taxon>Bacteria</taxon>
        <taxon>Pseudomonadati</taxon>
        <taxon>Pseudomonadota</taxon>
        <taxon>Alphaproteobacteria</taxon>
        <taxon>Hyphomicrobiales</taxon>
        <taxon>Rhizobiaceae</taxon>
        <taxon>Rhizobium/Agrobacterium group</taxon>
        <taxon>Rhizobium</taxon>
    </lineage>
</organism>
<keyword evidence="1 2" id="KW-0732">Signal</keyword>
<dbReference type="InterPro" id="IPR005546">
    <property type="entry name" value="Autotransporte_beta"/>
</dbReference>
<proteinExistence type="predicted"/>
<feature type="signal peptide" evidence="2">
    <location>
        <begin position="1"/>
        <end position="37"/>
    </location>
</feature>
<dbReference type="Proteomes" id="UP000541470">
    <property type="component" value="Unassembled WGS sequence"/>
</dbReference>
<dbReference type="SUPFAM" id="SSF51126">
    <property type="entry name" value="Pectin lyase-like"/>
    <property type="match status" value="1"/>
</dbReference>
<evidence type="ECO:0000313" key="5">
    <source>
        <dbReference type="Proteomes" id="UP000541470"/>
    </source>
</evidence>